<proteinExistence type="predicted"/>
<comment type="caution">
    <text evidence="2">The sequence shown here is derived from an EMBL/GenBank/DDBJ whole genome shotgun (WGS) entry which is preliminary data.</text>
</comment>
<reference evidence="2 3" key="1">
    <citation type="submission" date="2019-12" db="EMBL/GenBank/DDBJ databases">
        <title>Draft genome sequences Bradyrhizobium cajani AMBPC1010, Bradyrhizobium pachyrhizi AMBPC1040 and Bradyrhizobium yuanmingense ALSPC3051, three plant growth promoting strains isolated from nodules of Cajanus cajan L. in Dominican Republic.</title>
        <authorList>
            <person name="Flores-Felix J.D."/>
            <person name="Araujo J."/>
            <person name="Diaz-Alcantara C."/>
            <person name="Gonzalez-Andres F."/>
            <person name="Velazquez E."/>
        </authorList>
    </citation>
    <scope>NUCLEOTIDE SEQUENCE [LARGE SCALE GENOMIC DNA]</scope>
    <source>
        <strain evidence="2 3">1010</strain>
    </source>
</reference>
<accession>A0A844SYN5</accession>
<dbReference type="Gene3D" id="3.40.50.720">
    <property type="entry name" value="NAD(P)-binding Rossmann-like Domain"/>
    <property type="match status" value="1"/>
</dbReference>
<evidence type="ECO:0000313" key="2">
    <source>
        <dbReference type="EMBL" id="MVT72053.1"/>
    </source>
</evidence>
<protein>
    <submittedName>
        <fullName evidence="2">NAD-dependent epimerase/dehydratase family protein</fullName>
    </submittedName>
</protein>
<feature type="domain" description="NAD-dependent epimerase/dehydratase" evidence="1">
    <location>
        <begin position="3"/>
        <end position="236"/>
    </location>
</feature>
<dbReference type="Proteomes" id="UP000449969">
    <property type="component" value="Unassembled WGS sequence"/>
</dbReference>
<evidence type="ECO:0000259" key="1">
    <source>
        <dbReference type="Pfam" id="PF01370"/>
    </source>
</evidence>
<dbReference type="SUPFAM" id="SSF51735">
    <property type="entry name" value="NAD(P)-binding Rossmann-fold domains"/>
    <property type="match status" value="1"/>
</dbReference>
<dbReference type="OrthoDB" id="9808276at2"/>
<dbReference type="PANTHER" id="PTHR48079">
    <property type="entry name" value="PROTEIN YEEZ"/>
    <property type="match status" value="1"/>
</dbReference>
<gene>
    <name evidence="2" type="ORF">GPL20_02825</name>
</gene>
<dbReference type="EMBL" id="WQNE01000002">
    <property type="protein sequence ID" value="MVT72053.1"/>
    <property type="molecule type" value="Genomic_DNA"/>
</dbReference>
<dbReference type="GO" id="GO:0005737">
    <property type="term" value="C:cytoplasm"/>
    <property type="evidence" value="ECO:0007669"/>
    <property type="project" value="TreeGrafter"/>
</dbReference>
<organism evidence="2 3">
    <name type="scientific">Bradyrhizobium cajani</name>
    <dbReference type="NCBI Taxonomy" id="1928661"/>
    <lineage>
        <taxon>Bacteria</taxon>
        <taxon>Pseudomonadati</taxon>
        <taxon>Pseudomonadota</taxon>
        <taxon>Alphaproteobacteria</taxon>
        <taxon>Hyphomicrobiales</taxon>
        <taxon>Nitrobacteraceae</taxon>
        <taxon>Bradyrhizobium</taxon>
    </lineage>
</organism>
<dbReference type="AlphaFoldDB" id="A0A844SYN5"/>
<dbReference type="InterPro" id="IPR036291">
    <property type="entry name" value="NAD(P)-bd_dom_sf"/>
</dbReference>
<dbReference type="PANTHER" id="PTHR48079:SF6">
    <property type="entry name" value="NAD(P)-BINDING DOMAIN-CONTAINING PROTEIN-RELATED"/>
    <property type="match status" value="1"/>
</dbReference>
<dbReference type="InterPro" id="IPR051783">
    <property type="entry name" value="NAD(P)-dependent_oxidoreduct"/>
</dbReference>
<keyword evidence="3" id="KW-1185">Reference proteome</keyword>
<dbReference type="InterPro" id="IPR001509">
    <property type="entry name" value="Epimerase_deHydtase"/>
</dbReference>
<evidence type="ECO:0000313" key="3">
    <source>
        <dbReference type="Proteomes" id="UP000449969"/>
    </source>
</evidence>
<dbReference type="GO" id="GO:0004029">
    <property type="term" value="F:aldehyde dehydrogenase (NAD+) activity"/>
    <property type="evidence" value="ECO:0007669"/>
    <property type="project" value="TreeGrafter"/>
</dbReference>
<dbReference type="Pfam" id="PF01370">
    <property type="entry name" value="Epimerase"/>
    <property type="match status" value="1"/>
</dbReference>
<sequence length="322" mass="34747">MRIFVAGATGAVGRHLVPMLVGKGHEVVGSTRNPAKADILRRMGAEPIVADGLDATGLRAAVMSARPEVVIHEMTDLATATDLRHFDRAFARTNELRTRGTDILLAAAREAGARRFVAQSFCGWTFSRSGGADKTETDELDPHPPEELRRTLEAIQYLERTVKASAAPEGIVLRYGFFYGAETGTLSPAMLDQLWRRRVPLIGDGGGVWSFINTEDAASATVAAIERGLPGSVYNIVDDDPAPVREWLPALAELLGAGPPFHVPAWLGRLLAGEHMVAMMTQVRGASNAKARRELGWQPAHPSWRQGFAELAKMSGAHRSAA</sequence>
<name>A0A844SYN5_9BRAD</name>